<sequence length="1135" mass="124624">MFTQFGATAESLSKASTMVFRIGTDAHLYDDPDDVNIAPLLDSKFDSEKCEALKRLLALIAQGFDVSNFFPQVVKNVASHSLEVKKLVYLYLLHYAEKRPSEALLSINYFQKDLGDPNPLVRAWSLRTMAGIRLHVIAPIVLVAVSKAARDPSVYVRKCAANALPKLHDLRLEENTAAIEELVGILLNDNSPGVIGAAAAAFASICPSNLSLIGRQYRRLCETLPDVEEWGQIVLIGILLRYVIAKHGLVKESIMVSSHSADNNTSEKEGSDTYFEVNESNTEISSGLFRPEFVDMISRSYLEGSNKYLSRSTLADGVSGLNALHVTSAKYNEDVKILLLCTSPLLWSHNSAVVLAAAGVHWIMAPKEDIKRIVKPLLFLLRSSKSSTYVVLRNIQVFARAMPSLFSPHFEDFYISSSDTYQIKGLKLEILSSIATDSSISFIFQEFQDYVRDPDRRFAADTVASIGSCAQQFPKVAVTCLEGLLALVSPGDIASLDEEHMVLVQAIHSIKAIVQKNPSTHEKAIVHLIRNLDSIRVPAARAIVIWMVGEYCNCGHIIPKVLPTVLRYLARCFVSEEIDTKLQILNASTKVLLCAKDEDFWAFRKILSYVLDLARCDLNYDVRDRARLVKELLSCYIGSCDSEGGKSQPEIKDISRVVAKSIFGGQIKPLSSEPFSARFYLPGSLSHIVLHAAPGYEPLPTPSSLPIEDSGIGSNLQGFNAAVGGVTQSESYETDDHDSVSGSLNEESTSGYSSHDSVVSDGTAGSISSGSVGEIDVRSRPLIHLSDVGNPEIYQNRGAGEDNAQFASNDFGELLSGRALESWLDESPSSRPNLSEPIRIRNSSARILIGDIGDRVKPKVYTLLDPASGNGLNVEYVFSSEASSISPLLVCLQVSFQNCSDQTMTNMKLVEEESNKSQDSSDQVMAMNESSSPGNLPTLVPMEEIADLKPGETTRRVVHVRFHHHLLPLKLVVCCNGKKHPVKLRPDIGYFIKPLQMDIEAFSSKEAQLPGMFEYTRRCIFTDHIEELKKAYSGQVKDQFLVICEGLTLKMLSNANLFLVSVDMPVSASLDDASGLCLRFSGELLSNSFPCLISLSLEGTCFEPLNVSVKINCEETVFGLNLLNRIVNILAEPAR</sequence>
<protein>
    <submittedName>
        <fullName evidence="1">Uncharacterized protein</fullName>
    </submittedName>
</protein>
<gene>
    <name evidence="1" type="ORF">M9H77_11034</name>
</gene>
<organism evidence="1 2">
    <name type="scientific">Catharanthus roseus</name>
    <name type="common">Madagascar periwinkle</name>
    <name type="synonym">Vinca rosea</name>
    <dbReference type="NCBI Taxonomy" id="4058"/>
    <lineage>
        <taxon>Eukaryota</taxon>
        <taxon>Viridiplantae</taxon>
        <taxon>Streptophyta</taxon>
        <taxon>Embryophyta</taxon>
        <taxon>Tracheophyta</taxon>
        <taxon>Spermatophyta</taxon>
        <taxon>Magnoliopsida</taxon>
        <taxon>eudicotyledons</taxon>
        <taxon>Gunneridae</taxon>
        <taxon>Pentapetalae</taxon>
        <taxon>asterids</taxon>
        <taxon>lamiids</taxon>
        <taxon>Gentianales</taxon>
        <taxon>Apocynaceae</taxon>
        <taxon>Rauvolfioideae</taxon>
        <taxon>Vinceae</taxon>
        <taxon>Catharanthinae</taxon>
        <taxon>Catharanthus</taxon>
    </lineage>
</organism>
<keyword evidence="2" id="KW-1185">Reference proteome</keyword>
<evidence type="ECO:0000313" key="1">
    <source>
        <dbReference type="EMBL" id="KAI5670670.1"/>
    </source>
</evidence>
<dbReference type="EMBL" id="CM044703">
    <property type="protein sequence ID" value="KAI5670670.1"/>
    <property type="molecule type" value="Genomic_DNA"/>
</dbReference>
<evidence type="ECO:0000313" key="2">
    <source>
        <dbReference type="Proteomes" id="UP001060085"/>
    </source>
</evidence>
<reference evidence="2" key="1">
    <citation type="journal article" date="2023" name="Nat. Plants">
        <title>Single-cell RNA sequencing provides a high-resolution roadmap for understanding the multicellular compartmentation of specialized metabolism.</title>
        <authorList>
            <person name="Sun S."/>
            <person name="Shen X."/>
            <person name="Li Y."/>
            <person name="Li Y."/>
            <person name="Wang S."/>
            <person name="Li R."/>
            <person name="Zhang H."/>
            <person name="Shen G."/>
            <person name="Guo B."/>
            <person name="Wei J."/>
            <person name="Xu J."/>
            <person name="St-Pierre B."/>
            <person name="Chen S."/>
            <person name="Sun C."/>
        </authorList>
    </citation>
    <scope>NUCLEOTIDE SEQUENCE [LARGE SCALE GENOMIC DNA]</scope>
</reference>
<comment type="caution">
    <text evidence="1">The sequence shown here is derived from an EMBL/GenBank/DDBJ whole genome shotgun (WGS) entry which is preliminary data.</text>
</comment>
<accession>A0ACC0BDB9</accession>
<name>A0ACC0BDB9_CATRO</name>
<proteinExistence type="predicted"/>
<dbReference type="Proteomes" id="UP001060085">
    <property type="component" value="Linkage Group LG03"/>
</dbReference>